<evidence type="ECO:0000256" key="1">
    <source>
        <dbReference type="SAM" id="MobiDB-lite"/>
    </source>
</evidence>
<feature type="domain" description="Calcineurin-like phosphoesterase" evidence="3">
    <location>
        <begin position="50"/>
        <end position="157"/>
    </location>
</feature>
<dbReference type="SUPFAM" id="SSF56300">
    <property type="entry name" value="Metallo-dependent phosphatases"/>
    <property type="match status" value="1"/>
</dbReference>
<organism evidence="4 5">
    <name type="scientific">Aquabacterium commune</name>
    <dbReference type="NCBI Taxonomy" id="70586"/>
    <lineage>
        <taxon>Bacteria</taxon>
        <taxon>Pseudomonadati</taxon>
        <taxon>Pseudomonadota</taxon>
        <taxon>Betaproteobacteria</taxon>
        <taxon>Burkholderiales</taxon>
        <taxon>Aquabacterium</taxon>
    </lineage>
</organism>
<evidence type="ECO:0000313" key="5">
    <source>
        <dbReference type="Proteomes" id="UP000294593"/>
    </source>
</evidence>
<evidence type="ECO:0000259" key="3">
    <source>
        <dbReference type="Pfam" id="PF00149"/>
    </source>
</evidence>
<comment type="caution">
    <text evidence="4">The sequence shown here is derived from an EMBL/GenBank/DDBJ whole genome shotgun (WGS) entry which is preliminary data.</text>
</comment>
<name>A0A4R6RJ35_9BURK</name>
<dbReference type="InterPro" id="IPR029052">
    <property type="entry name" value="Metallo-depent_PP-like"/>
</dbReference>
<proteinExistence type="predicted"/>
<feature type="signal peptide" evidence="2">
    <location>
        <begin position="1"/>
        <end position="22"/>
    </location>
</feature>
<dbReference type="OrthoDB" id="58809at2"/>
<evidence type="ECO:0000256" key="2">
    <source>
        <dbReference type="SAM" id="SignalP"/>
    </source>
</evidence>
<dbReference type="Proteomes" id="UP000294593">
    <property type="component" value="Unassembled WGS sequence"/>
</dbReference>
<keyword evidence="5" id="KW-1185">Reference proteome</keyword>
<sequence>MHPVIRQLTLVALVGLALPACADRGDTATERHERGQEASHAHAMPQQGSFALIGDVPYGVTTEPQFDRVIDAINAHPHVRFVLHTGDIKAGSERCDDDLILRRFQQLQRFDMPLVYTPGDNEWTDCHRSNNGNYLPTERLSHLRQVFFPEPGVTTGGRKARVTTQARDAGFETYVENTLWRFGGAVMGTVHVVGSNNNLAPWNQIDPSDTATTPRADRMAEVNAREAAALAWIDRIFDEAVRTDAAGVLLAMQANPAFELAATSAERKGFNAIIAKITQRAIAFAKPVVIAHGDSHYFRADKPLSAATASNGVQMLENVTRIENFGAQYVHWVEVTVNAKDENVFGFKQHLVKANQFAR</sequence>
<protein>
    <submittedName>
        <fullName evidence="4">Calcineurin-like phosphoesterase family protein</fullName>
    </submittedName>
</protein>
<reference evidence="4 5" key="1">
    <citation type="submission" date="2019-03" db="EMBL/GenBank/DDBJ databases">
        <title>Genomic Encyclopedia of Type Strains, Phase IV (KMG-IV): sequencing the most valuable type-strain genomes for metagenomic binning, comparative biology and taxonomic classification.</title>
        <authorList>
            <person name="Goeker M."/>
        </authorList>
    </citation>
    <scope>NUCLEOTIDE SEQUENCE [LARGE SCALE GENOMIC DNA]</scope>
    <source>
        <strain evidence="4 5">DSM 11901</strain>
    </source>
</reference>
<gene>
    <name evidence="4" type="ORF">EV672_102227</name>
</gene>
<dbReference type="InterPro" id="IPR004843">
    <property type="entry name" value="Calcineurin-like_PHP"/>
</dbReference>
<dbReference type="GO" id="GO:0016787">
    <property type="term" value="F:hydrolase activity"/>
    <property type="evidence" value="ECO:0007669"/>
    <property type="project" value="InterPro"/>
</dbReference>
<keyword evidence="2" id="KW-0732">Signal</keyword>
<dbReference type="RefSeq" id="WP_133606875.1">
    <property type="nucleotide sequence ID" value="NZ_SNXW01000002.1"/>
</dbReference>
<accession>A0A4R6RJ35</accession>
<dbReference type="Pfam" id="PF00149">
    <property type="entry name" value="Metallophos"/>
    <property type="match status" value="1"/>
</dbReference>
<dbReference type="AlphaFoldDB" id="A0A4R6RJ35"/>
<feature type="region of interest" description="Disordered" evidence="1">
    <location>
        <begin position="25"/>
        <end position="46"/>
    </location>
</feature>
<dbReference type="EMBL" id="SNXW01000002">
    <property type="protein sequence ID" value="TDP85877.1"/>
    <property type="molecule type" value="Genomic_DNA"/>
</dbReference>
<evidence type="ECO:0000313" key="4">
    <source>
        <dbReference type="EMBL" id="TDP85877.1"/>
    </source>
</evidence>
<feature type="chain" id="PRO_5020186309" evidence="2">
    <location>
        <begin position="23"/>
        <end position="359"/>
    </location>
</feature>
<dbReference type="Gene3D" id="3.60.21.10">
    <property type="match status" value="1"/>
</dbReference>
<feature type="compositionally biased region" description="Basic and acidic residues" evidence="1">
    <location>
        <begin position="25"/>
        <end position="40"/>
    </location>
</feature>